<organism evidence="7 8">
    <name type="scientific">Brachionus plicatilis</name>
    <name type="common">Marine rotifer</name>
    <name type="synonym">Brachionus muelleri</name>
    <dbReference type="NCBI Taxonomy" id="10195"/>
    <lineage>
        <taxon>Eukaryota</taxon>
        <taxon>Metazoa</taxon>
        <taxon>Spiralia</taxon>
        <taxon>Gnathifera</taxon>
        <taxon>Rotifera</taxon>
        <taxon>Eurotatoria</taxon>
        <taxon>Monogononta</taxon>
        <taxon>Pseudotrocha</taxon>
        <taxon>Ploima</taxon>
        <taxon>Brachionidae</taxon>
        <taxon>Brachionus</taxon>
    </lineage>
</organism>
<dbReference type="GO" id="GO:0005819">
    <property type="term" value="C:spindle"/>
    <property type="evidence" value="ECO:0007669"/>
    <property type="project" value="UniProtKB-SubCell"/>
</dbReference>
<evidence type="ECO:0000256" key="5">
    <source>
        <dbReference type="RuleBase" id="RU367072"/>
    </source>
</evidence>
<dbReference type="InterPro" id="IPR011989">
    <property type="entry name" value="ARM-like"/>
</dbReference>
<dbReference type="InterPro" id="IPR024687">
    <property type="entry name" value="MMS19_C"/>
</dbReference>
<evidence type="ECO:0000256" key="1">
    <source>
        <dbReference type="ARBA" id="ARBA00004123"/>
    </source>
</evidence>
<accession>A0A3M7RNX8</accession>
<dbReference type="SUPFAM" id="SSF48371">
    <property type="entry name" value="ARM repeat"/>
    <property type="match status" value="1"/>
</dbReference>
<reference evidence="7 8" key="1">
    <citation type="journal article" date="2018" name="Sci. Rep.">
        <title>Genomic signatures of local adaptation to the degree of environmental predictability in rotifers.</title>
        <authorList>
            <person name="Franch-Gras L."/>
            <person name="Hahn C."/>
            <person name="Garcia-Roger E.M."/>
            <person name="Carmona M.J."/>
            <person name="Serra M."/>
            <person name="Gomez A."/>
        </authorList>
    </citation>
    <scope>NUCLEOTIDE SEQUENCE [LARGE SCALE GENOMIC DNA]</scope>
    <source>
        <strain evidence="7">HYR1</strain>
    </source>
</reference>
<dbReference type="GO" id="GO:0006281">
    <property type="term" value="P:DNA repair"/>
    <property type="evidence" value="ECO:0007669"/>
    <property type="project" value="UniProtKB-UniRule"/>
</dbReference>
<dbReference type="EMBL" id="REGN01002990">
    <property type="protein sequence ID" value="RNA25045.1"/>
    <property type="molecule type" value="Genomic_DNA"/>
</dbReference>
<dbReference type="GO" id="GO:0005634">
    <property type="term" value="C:nucleus"/>
    <property type="evidence" value="ECO:0007669"/>
    <property type="project" value="UniProtKB-SubCell"/>
</dbReference>
<keyword evidence="3" id="KW-0677">Repeat</keyword>
<keyword evidence="8" id="KW-1185">Reference proteome</keyword>
<name>A0A3M7RNX8_BRAPC</name>
<feature type="non-terminal residue" evidence="7">
    <location>
        <position position="867"/>
    </location>
</feature>
<keyword evidence="5" id="KW-0227">DNA damage</keyword>
<dbReference type="STRING" id="10195.A0A3M7RNX8"/>
<dbReference type="OrthoDB" id="342900at2759"/>
<dbReference type="InterPro" id="IPR029240">
    <property type="entry name" value="MMS19_N"/>
</dbReference>
<dbReference type="InterPro" id="IPR016024">
    <property type="entry name" value="ARM-type_fold"/>
</dbReference>
<evidence type="ECO:0000256" key="4">
    <source>
        <dbReference type="ARBA" id="ARBA00023242"/>
    </source>
</evidence>
<feature type="domain" description="Ras-GAP" evidence="6">
    <location>
        <begin position="522"/>
        <end position="735"/>
    </location>
</feature>
<keyword evidence="4 5" id="KW-0539">Nucleus</keyword>
<evidence type="ECO:0000259" key="6">
    <source>
        <dbReference type="PROSITE" id="PS50018"/>
    </source>
</evidence>
<dbReference type="PROSITE" id="PS50018">
    <property type="entry name" value="RAS_GTPASE_ACTIV_2"/>
    <property type="match status" value="1"/>
</dbReference>
<dbReference type="InterPro" id="IPR039920">
    <property type="entry name" value="MMS19"/>
</dbReference>
<comment type="subcellular location">
    <subcellularLocation>
        <location evidence="5">Cytoplasm</location>
        <location evidence="5">Cytoskeleton</location>
        <location evidence="5">Spindle</location>
    </subcellularLocation>
    <subcellularLocation>
        <location evidence="1 5">Nucleus</location>
    </subcellularLocation>
</comment>
<keyword evidence="5" id="KW-0234">DNA repair</keyword>
<gene>
    <name evidence="7" type="ORF">BpHYR1_025674</name>
</gene>
<dbReference type="PANTHER" id="PTHR12891:SF0">
    <property type="entry name" value="MMS19 NUCLEOTIDE EXCISION REPAIR PROTEIN HOMOLOG"/>
    <property type="match status" value="1"/>
</dbReference>
<sequence length="867" mass="100165">MDVLNIDDYFQTSISDQSSENILKESISNVISKNVKLQEIFTRLEPYLTNKDNLKRAKSVKFVSELVKQFRSSRFNTLEIEHLSSYLCSKLDDHYTVSTAALPGLHSLLIKCQPIDENEEPNNSISSQNSIKIIKTTLNAVHVQSMAQADRFLVFDMCKFILLCPRLVEQIKKDNYETDFVYGFVQSMDGEKDPRNLLICFECVLLICSQMNLGPFVDETFEVFACYFPIDFTPPKNDNFLITKQMLIESLRLCFSSTNKFSKNTIPLLLEKLDSSVEDAQLDALDTYSECANSTYDPNDYKEYLETLWNSFHKISMTATKNSLEEAALNAIQSMAKSLSKTIQNANSKSSVSIEWFAQKALDSCLDYLDEPDLKLVWPNVKCLLSIASSSSTANLLIQKNTLPAILLHYNSTTFQNQKKTYLDILWQFASNSLKFDTKATSFLKENVDSMLKLCLENESNKHLRFQSLNGLYYLFKFENLIENASKLDEDDTSNYETIAKKLWHSLWVSPSENDSPTTKDERSRLIEIFYILIKNNDFILKWFFKSLEESIVESRTEGTQGYIAGFNLIESMTSHYAKNKPNDNETFFGSELLLRLLQKLVSDLYSSDENSDYLSYLFESLRQVVENLDLNEPDLVKLEFEIIEDLLKLILSDQFGNIFKTNSPYSSVLVLKCSLVFKAFSLLLKKNAQSDILLKKINELYLSSPNFAPFESHSNVDDKKKLIFYMQIIVSLNKTEFKSNFEEIFKKIEPKLRELSLDENKEINHIACQFYAALLNKIDNNQTDSYLNLLKDQLQQDIENREKEMNFRISCLNFWIWIDKALTLKENKLYEFFTKKLIDWLDDSDLGKTASEGFSTILNDDPKETF</sequence>
<dbReference type="GO" id="GO:0097361">
    <property type="term" value="C:cytosolic [4Fe-4S] assembly targeting complex"/>
    <property type="evidence" value="ECO:0007669"/>
    <property type="project" value="UniProtKB-UniRule"/>
</dbReference>
<evidence type="ECO:0000313" key="8">
    <source>
        <dbReference type="Proteomes" id="UP000276133"/>
    </source>
</evidence>
<evidence type="ECO:0000256" key="2">
    <source>
        <dbReference type="ARBA" id="ARBA00009340"/>
    </source>
</evidence>
<dbReference type="InterPro" id="IPR001936">
    <property type="entry name" value="RasGAP_dom"/>
</dbReference>
<dbReference type="GO" id="GO:0051604">
    <property type="term" value="P:protein maturation"/>
    <property type="evidence" value="ECO:0007669"/>
    <property type="project" value="UniProtKB-UniRule"/>
</dbReference>
<evidence type="ECO:0000256" key="3">
    <source>
        <dbReference type="ARBA" id="ARBA00022737"/>
    </source>
</evidence>
<comment type="subunit">
    <text evidence="5">Component of the CIA complex.</text>
</comment>
<evidence type="ECO:0000313" key="7">
    <source>
        <dbReference type="EMBL" id="RNA25045.1"/>
    </source>
</evidence>
<dbReference type="PANTHER" id="PTHR12891">
    <property type="entry name" value="DNA REPAIR/TRANSCRIPTION PROTEIN MET18/MMS19"/>
    <property type="match status" value="1"/>
</dbReference>
<comment type="function">
    <text evidence="5">Key component of the cytosolic iron-sulfur protein assembly (CIA) complex, a multiprotein complex that mediates the incorporation of iron-sulfur cluster into apoproteins specifically involved in DNA metabolism and genomic integrity. In the CIA complex, MMS19 acts as an adapter between early-acting CIA components and a subset of cellular target iron-sulfur proteins.</text>
</comment>
<comment type="caution">
    <text evidence="7">The sequence shown here is derived from an EMBL/GenBank/DDBJ whole genome shotgun (WGS) entry which is preliminary data.</text>
</comment>
<comment type="similarity">
    <text evidence="2 5">Belongs to the MET18/MMS19 family.</text>
</comment>
<dbReference type="AlphaFoldDB" id="A0A3M7RNX8"/>
<dbReference type="Pfam" id="PF14500">
    <property type="entry name" value="MMS19_N"/>
    <property type="match status" value="1"/>
</dbReference>
<protein>
    <recommendedName>
        <fullName evidence="5">MMS19 nucleotide excision repair protein</fullName>
    </recommendedName>
</protein>
<dbReference type="GO" id="GO:0016226">
    <property type="term" value="P:iron-sulfur cluster assembly"/>
    <property type="evidence" value="ECO:0007669"/>
    <property type="project" value="UniProtKB-UniRule"/>
</dbReference>
<dbReference type="Gene3D" id="1.25.10.10">
    <property type="entry name" value="Leucine-rich Repeat Variant"/>
    <property type="match status" value="1"/>
</dbReference>
<dbReference type="Proteomes" id="UP000276133">
    <property type="component" value="Unassembled WGS sequence"/>
</dbReference>
<keyword evidence="5" id="KW-0206">Cytoskeleton</keyword>
<proteinExistence type="inferred from homology"/>
<keyword evidence="5" id="KW-0963">Cytoplasm</keyword>
<dbReference type="Pfam" id="PF12460">
    <property type="entry name" value="MMS19_C"/>
    <property type="match status" value="1"/>
</dbReference>